<keyword evidence="4 6" id="KW-0539">Nucleus</keyword>
<evidence type="ECO:0000256" key="1">
    <source>
        <dbReference type="ARBA" id="ARBA00022722"/>
    </source>
</evidence>
<reference evidence="8" key="1">
    <citation type="submission" date="2022-01" db="EMBL/GenBank/DDBJ databases">
        <authorList>
            <person name="King R."/>
        </authorList>
    </citation>
    <scope>NUCLEOTIDE SEQUENCE</scope>
</reference>
<dbReference type="Proteomes" id="UP001152799">
    <property type="component" value="Chromosome 6"/>
</dbReference>
<dbReference type="Gene3D" id="3.90.1140.10">
    <property type="entry name" value="Cyclic phosphodiesterase"/>
    <property type="match status" value="1"/>
</dbReference>
<evidence type="ECO:0000256" key="6">
    <source>
        <dbReference type="HAMAP-Rule" id="MF_03040"/>
    </source>
</evidence>
<dbReference type="InterPro" id="IPR027521">
    <property type="entry name" value="Usb1"/>
</dbReference>
<dbReference type="EC" id="3.1.4.-" evidence="6"/>
<comment type="subcellular location">
    <subcellularLocation>
        <location evidence="6">Nucleus</location>
    </subcellularLocation>
</comment>
<dbReference type="AlphaFoldDB" id="A0A9N9QHP8"/>
<evidence type="ECO:0000313" key="9">
    <source>
        <dbReference type="Proteomes" id="UP001152799"/>
    </source>
</evidence>
<keyword evidence="1 6" id="KW-0540">Nuclease</keyword>
<keyword evidence="2 6" id="KW-0378">Hydrolase</keyword>
<dbReference type="GO" id="GO:0005634">
    <property type="term" value="C:nucleus"/>
    <property type="evidence" value="ECO:0007669"/>
    <property type="project" value="UniProtKB-SubCell"/>
</dbReference>
<organism evidence="8 9">
    <name type="scientific">Ceutorhynchus assimilis</name>
    <name type="common">cabbage seed weevil</name>
    <dbReference type="NCBI Taxonomy" id="467358"/>
    <lineage>
        <taxon>Eukaryota</taxon>
        <taxon>Metazoa</taxon>
        <taxon>Ecdysozoa</taxon>
        <taxon>Arthropoda</taxon>
        <taxon>Hexapoda</taxon>
        <taxon>Insecta</taxon>
        <taxon>Pterygota</taxon>
        <taxon>Neoptera</taxon>
        <taxon>Endopterygota</taxon>
        <taxon>Coleoptera</taxon>
        <taxon>Polyphaga</taxon>
        <taxon>Cucujiformia</taxon>
        <taxon>Curculionidae</taxon>
        <taxon>Ceutorhynchinae</taxon>
        <taxon>Ceutorhynchus</taxon>
    </lineage>
</organism>
<gene>
    <name evidence="8" type="ORF">CEUTPL_LOCUS11359</name>
</gene>
<dbReference type="EMBL" id="OU892282">
    <property type="protein sequence ID" value="CAG9770916.1"/>
    <property type="molecule type" value="Genomic_DNA"/>
</dbReference>
<evidence type="ECO:0000256" key="2">
    <source>
        <dbReference type="ARBA" id="ARBA00022801"/>
    </source>
</evidence>
<protein>
    <recommendedName>
        <fullName evidence="6">U6 snRNA phosphodiesterase</fullName>
        <ecNumber evidence="6">3.1.4.-</ecNumber>
    </recommendedName>
</protein>
<keyword evidence="3" id="KW-0456">Lyase</keyword>
<dbReference type="HAMAP" id="MF_03040">
    <property type="entry name" value="USB1"/>
    <property type="match status" value="1"/>
</dbReference>
<sequence length="263" mass="30786">MSNALALLNNYGGDSSDEEVPGPKVSTKRTFKEDEDCNYSKKRLPVPQQFLQSKSLEHQDDPSLHAGRVRSFAHERGNWATFVHIPYEAQCGVVELFSHIEETVPKHLELKIADDFHISLTKTVILKYHWISAFVKSLQENLKHFRKFFILFDSVKVYCNEERTRTFLGIQIRSGRDTLVKMVETLDICLKEYDLPTFYKDPSFHMSIAWCVGDVEKELQNYLPQINDKLEQLMEIHSQDNWYIYVDYLLCKTGNKYFQFVLS</sequence>
<dbReference type="GO" id="GO:1990838">
    <property type="term" value="F:poly(U)-specific exoribonuclease activity, producing 3' uridine cyclic phosphate ends"/>
    <property type="evidence" value="ECO:0007669"/>
    <property type="project" value="UniProtKB-UniRule"/>
</dbReference>
<evidence type="ECO:0000313" key="8">
    <source>
        <dbReference type="EMBL" id="CAG9770916.1"/>
    </source>
</evidence>
<keyword evidence="9" id="KW-1185">Reference proteome</keyword>
<evidence type="ECO:0000256" key="3">
    <source>
        <dbReference type="ARBA" id="ARBA00023239"/>
    </source>
</evidence>
<feature type="active site" description="Proton donor/acceptor" evidence="6">
    <location>
        <position position="117"/>
    </location>
</feature>
<comment type="similarity">
    <text evidence="6">Belongs to the 2H phosphoesterase superfamily. USB1 family.</text>
</comment>
<feature type="active site" description="Proton donor/acceptor" evidence="6">
    <location>
        <position position="205"/>
    </location>
</feature>
<comment type="catalytic activity">
    <reaction evidence="5">
        <text>a 3'-end uridylyl-uridine-RNA = a 3'-end 2',3'-cyclophospho-uridine-RNA + uridine</text>
        <dbReference type="Rhea" id="RHEA:46052"/>
        <dbReference type="Rhea" id="RHEA-COMP:17384"/>
        <dbReference type="Rhea" id="RHEA-COMP:17385"/>
        <dbReference type="ChEBI" id="CHEBI:16704"/>
        <dbReference type="ChEBI" id="CHEBI:85643"/>
        <dbReference type="ChEBI" id="CHEBI:85644"/>
    </reaction>
    <physiologicalReaction direction="left-to-right" evidence="5">
        <dbReference type="Rhea" id="RHEA:46053"/>
    </physiologicalReaction>
</comment>
<proteinExistence type="inferred from homology"/>
<evidence type="ECO:0000256" key="5">
    <source>
        <dbReference type="ARBA" id="ARBA00029300"/>
    </source>
</evidence>
<feature type="region of interest" description="Disordered" evidence="7">
    <location>
        <begin position="1"/>
        <end position="36"/>
    </location>
</feature>
<dbReference type="GO" id="GO:0016829">
    <property type="term" value="F:lyase activity"/>
    <property type="evidence" value="ECO:0007669"/>
    <property type="project" value="UniProtKB-KW"/>
</dbReference>
<evidence type="ECO:0000256" key="4">
    <source>
        <dbReference type="ARBA" id="ARBA00023242"/>
    </source>
</evidence>
<evidence type="ECO:0000256" key="7">
    <source>
        <dbReference type="SAM" id="MobiDB-lite"/>
    </source>
</evidence>
<comment type="function">
    <text evidence="6">Phosphodiesterase responsible for the U6 snRNA 3' end processing. Acts as an exoribonuclease (RNase) responsible for trimming the poly(U) tract of the last nucleotides in the pre-U6 snRNA molecule, leading to the formation of mature U6 snRNA.</text>
</comment>
<name>A0A9N9QHP8_9CUCU</name>
<dbReference type="Pfam" id="PF09749">
    <property type="entry name" value="HVSL"/>
    <property type="match status" value="1"/>
</dbReference>
<dbReference type="GO" id="GO:0034477">
    <property type="term" value="P:U6 snRNA 3'-end processing"/>
    <property type="evidence" value="ECO:0007669"/>
    <property type="project" value="UniProtKB-UniRule"/>
</dbReference>
<dbReference type="OrthoDB" id="49151at2759"/>
<dbReference type="FunFam" id="3.90.1140.10:FF:000002">
    <property type="entry name" value="U6 snRNA phosphodiesterase"/>
    <property type="match status" value="1"/>
</dbReference>
<dbReference type="PANTHER" id="PTHR13522">
    <property type="entry name" value="U6 SNRNA PHOSPHODIESTERASE 1"/>
    <property type="match status" value="1"/>
</dbReference>
<accession>A0A9N9QHP8</accession>
<dbReference type="PANTHER" id="PTHR13522:SF3">
    <property type="entry name" value="U6 SNRNA PHOSPHODIESTERASE 1"/>
    <property type="match status" value="1"/>
</dbReference>